<proteinExistence type="predicted"/>
<evidence type="ECO:0000313" key="3">
    <source>
        <dbReference type="Proteomes" id="UP000233551"/>
    </source>
</evidence>
<evidence type="ECO:0000313" key="2">
    <source>
        <dbReference type="EMBL" id="PKI46472.1"/>
    </source>
</evidence>
<sequence>MVVRIVIRIVESYDSTIHWGSPIPIVGGESEFVESGLNCELNRRIAKSGRFCDSKVRPESAQAQAQKGPKPRPRAFSSSHPPFSPLPPALSVLLSKNEP</sequence>
<dbReference type="AlphaFoldDB" id="A0A2I0IR50"/>
<protein>
    <submittedName>
        <fullName evidence="2">Uncharacterized protein</fullName>
    </submittedName>
</protein>
<organism evidence="2 3">
    <name type="scientific">Punica granatum</name>
    <name type="common">Pomegranate</name>
    <dbReference type="NCBI Taxonomy" id="22663"/>
    <lineage>
        <taxon>Eukaryota</taxon>
        <taxon>Viridiplantae</taxon>
        <taxon>Streptophyta</taxon>
        <taxon>Embryophyta</taxon>
        <taxon>Tracheophyta</taxon>
        <taxon>Spermatophyta</taxon>
        <taxon>Magnoliopsida</taxon>
        <taxon>eudicotyledons</taxon>
        <taxon>Gunneridae</taxon>
        <taxon>Pentapetalae</taxon>
        <taxon>rosids</taxon>
        <taxon>malvids</taxon>
        <taxon>Myrtales</taxon>
        <taxon>Lythraceae</taxon>
        <taxon>Punica</taxon>
    </lineage>
</organism>
<gene>
    <name evidence="2" type="ORF">CRG98_033170</name>
</gene>
<evidence type="ECO:0000256" key="1">
    <source>
        <dbReference type="SAM" id="MobiDB-lite"/>
    </source>
</evidence>
<accession>A0A2I0IR50</accession>
<dbReference type="Proteomes" id="UP000233551">
    <property type="component" value="Unassembled WGS sequence"/>
</dbReference>
<feature type="compositionally biased region" description="Low complexity" evidence="1">
    <location>
        <begin position="89"/>
        <end position="99"/>
    </location>
</feature>
<name>A0A2I0IR50_PUNGR</name>
<feature type="region of interest" description="Disordered" evidence="1">
    <location>
        <begin position="53"/>
        <end position="99"/>
    </location>
</feature>
<dbReference type="EMBL" id="PGOL01002613">
    <property type="protein sequence ID" value="PKI46472.1"/>
    <property type="molecule type" value="Genomic_DNA"/>
</dbReference>
<keyword evidence="3" id="KW-1185">Reference proteome</keyword>
<comment type="caution">
    <text evidence="2">The sequence shown here is derived from an EMBL/GenBank/DDBJ whole genome shotgun (WGS) entry which is preliminary data.</text>
</comment>
<reference evidence="2 3" key="1">
    <citation type="submission" date="2017-11" db="EMBL/GenBank/DDBJ databases">
        <title>De-novo sequencing of pomegranate (Punica granatum L.) genome.</title>
        <authorList>
            <person name="Akparov Z."/>
            <person name="Amiraslanov A."/>
            <person name="Hajiyeva S."/>
            <person name="Abbasov M."/>
            <person name="Kaur K."/>
            <person name="Hamwieh A."/>
            <person name="Solovyev V."/>
            <person name="Salamov A."/>
            <person name="Braich B."/>
            <person name="Kosarev P."/>
            <person name="Mahmoud A."/>
            <person name="Hajiyev E."/>
            <person name="Babayeva S."/>
            <person name="Izzatullayeva V."/>
            <person name="Mammadov A."/>
            <person name="Mammadov A."/>
            <person name="Sharifova S."/>
            <person name="Ojaghi J."/>
            <person name="Eynullazada K."/>
            <person name="Bayramov B."/>
            <person name="Abdulazimova A."/>
            <person name="Shahmuradov I."/>
        </authorList>
    </citation>
    <scope>NUCLEOTIDE SEQUENCE [LARGE SCALE GENOMIC DNA]</scope>
    <source>
        <strain evidence="3">cv. AG2017</strain>
        <tissue evidence="2">Leaf</tissue>
    </source>
</reference>